<feature type="compositionally biased region" description="Basic and acidic residues" evidence="1">
    <location>
        <begin position="51"/>
        <end position="61"/>
    </location>
</feature>
<evidence type="ECO:0000313" key="4">
    <source>
        <dbReference type="Proteomes" id="UP001499930"/>
    </source>
</evidence>
<proteinExistence type="predicted"/>
<organism evidence="3 4">
    <name type="scientific">Streptosporangium longisporum</name>
    <dbReference type="NCBI Taxonomy" id="46187"/>
    <lineage>
        <taxon>Bacteria</taxon>
        <taxon>Bacillati</taxon>
        <taxon>Actinomycetota</taxon>
        <taxon>Actinomycetes</taxon>
        <taxon>Streptosporangiales</taxon>
        <taxon>Streptosporangiaceae</taxon>
        <taxon>Streptosporangium</taxon>
    </lineage>
</organism>
<reference evidence="4" key="1">
    <citation type="journal article" date="2019" name="Int. J. Syst. Evol. Microbiol.">
        <title>The Global Catalogue of Microorganisms (GCM) 10K type strain sequencing project: providing services to taxonomists for standard genome sequencing and annotation.</title>
        <authorList>
            <consortium name="The Broad Institute Genomics Platform"/>
            <consortium name="The Broad Institute Genome Sequencing Center for Infectious Disease"/>
            <person name="Wu L."/>
            <person name="Ma J."/>
        </authorList>
    </citation>
    <scope>NUCLEOTIDE SEQUENCE [LARGE SCALE GENOMIC DNA]</scope>
    <source>
        <strain evidence="4">JCM 3106</strain>
    </source>
</reference>
<gene>
    <name evidence="3" type="ORF">GCM10017559_31270</name>
</gene>
<feature type="region of interest" description="Disordered" evidence="1">
    <location>
        <begin position="29"/>
        <end position="69"/>
    </location>
</feature>
<dbReference type="EMBL" id="BAAAWD010000007">
    <property type="protein sequence ID" value="GAA3007018.1"/>
    <property type="molecule type" value="Genomic_DNA"/>
</dbReference>
<feature type="signal peptide" evidence="2">
    <location>
        <begin position="1"/>
        <end position="29"/>
    </location>
</feature>
<evidence type="ECO:0008006" key="5">
    <source>
        <dbReference type="Google" id="ProtNLM"/>
    </source>
</evidence>
<name>A0ABP6KHR5_9ACTN</name>
<dbReference type="Proteomes" id="UP001499930">
    <property type="component" value="Unassembled WGS sequence"/>
</dbReference>
<evidence type="ECO:0000256" key="2">
    <source>
        <dbReference type="SAM" id="SignalP"/>
    </source>
</evidence>
<comment type="caution">
    <text evidence="3">The sequence shown here is derived from an EMBL/GenBank/DDBJ whole genome shotgun (WGS) entry which is preliminary data.</text>
</comment>
<sequence length="190" mass="19645">MRRSLRTISITAGIAGAVFLGVSPPVALAAPARSSPAPPPTPAPAPGSERSAARGEARLESRGPSSSRDARSASAYCVFQTYGDYVHVSSTAFEASGHGWWVNGDCSATLAVVTVQLQQYYSDGVWRNAGAAGSQTVRSGGGAGNRATGRAACVNSGLTGWRSVVDVDLVGLADDPGKLYTPSRNIYCRR</sequence>
<keyword evidence="4" id="KW-1185">Reference proteome</keyword>
<evidence type="ECO:0000313" key="3">
    <source>
        <dbReference type="EMBL" id="GAA3007018.1"/>
    </source>
</evidence>
<feature type="compositionally biased region" description="Pro residues" evidence="1">
    <location>
        <begin position="36"/>
        <end position="45"/>
    </location>
</feature>
<keyword evidence="2" id="KW-0732">Signal</keyword>
<dbReference type="RefSeq" id="WP_344894830.1">
    <property type="nucleotide sequence ID" value="NZ_BAAAWD010000007.1"/>
</dbReference>
<evidence type="ECO:0000256" key="1">
    <source>
        <dbReference type="SAM" id="MobiDB-lite"/>
    </source>
</evidence>
<protein>
    <recommendedName>
        <fullName evidence="5">Secreted protein</fullName>
    </recommendedName>
</protein>
<feature type="chain" id="PRO_5047476294" description="Secreted protein" evidence="2">
    <location>
        <begin position="30"/>
        <end position="190"/>
    </location>
</feature>
<accession>A0ABP6KHR5</accession>